<keyword evidence="3" id="KW-1185">Reference proteome</keyword>
<evidence type="ECO:0000313" key="2">
    <source>
        <dbReference type="EMBL" id="KAL1883798.1"/>
    </source>
</evidence>
<reference evidence="2 3" key="1">
    <citation type="journal article" date="2024" name="Commun. Biol.">
        <title>Comparative genomic analysis of thermophilic fungi reveals convergent evolutionary adaptations and gene losses.</title>
        <authorList>
            <person name="Steindorff A.S."/>
            <person name="Aguilar-Pontes M.V."/>
            <person name="Robinson A.J."/>
            <person name="Andreopoulos B."/>
            <person name="LaButti K."/>
            <person name="Kuo A."/>
            <person name="Mondo S."/>
            <person name="Riley R."/>
            <person name="Otillar R."/>
            <person name="Haridas S."/>
            <person name="Lipzen A."/>
            <person name="Grimwood J."/>
            <person name="Schmutz J."/>
            <person name="Clum A."/>
            <person name="Reid I.D."/>
            <person name="Moisan M.C."/>
            <person name="Butler G."/>
            <person name="Nguyen T.T.M."/>
            <person name="Dewar K."/>
            <person name="Conant G."/>
            <person name="Drula E."/>
            <person name="Henrissat B."/>
            <person name="Hansel C."/>
            <person name="Singer S."/>
            <person name="Hutchinson M.I."/>
            <person name="de Vries R.P."/>
            <person name="Natvig D.O."/>
            <person name="Powell A.J."/>
            <person name="Tsang A."/>
            <person name="Grigoriev I.V."/>
        </authorList>
    </citation>
    <scope>NUCLEOTIDE SEQUENCE [LARGE SCALE GENOMIC DNA]</scope>
    <source>
        <strain evidence="2 3">ATCC 24622</strain>
    </source>
</reference>
<protein>
    <submittedName>
        <fullName evidence="2">Uncharacterized protein</fullName>
    </submittedName>
</protein>
<dbReference type="Proteomes" id="UP001586593">
    <property type="component" value="Unassembled WGS sequence"/>
</dbReference>
<keyword evidence="1" id="KW-0472">Membrane</keyword>
<feature type="transmembrane region" description="Helical" evidence="1">
    <location>
        <begin position="12"/>
        <end position="33"/>
    </location>
</feature>
<gene>
    <name evidence="2" type="ORF">VTK73DRAFT_8334</name>
</gene>
<sequence length="68" mass="7777">MSLWRTYRNLPFKGRLGVGFGLLAWGVIGMYMADRVEEKFGLKPTEEDKAALDKLIPKIHVVERDQGK</sequence>
<evidence type="ECO:0000313" key="3">
    <source>
        <dbReference type="Proteomes" id="UP001586593"/>
    </source>
</evidence>
<dbReference type="EMBL" id="JAZHXJ010000006">
    <property type="protein sequence ID" value="KAL1883798.1"/>
    <property type="molecule type" value="Genomic_DNA"/>
</dbReference>
<keyword evidence="1" id="KW-0812">Transmembrane</keyword>
<accession>A0ABR3Y7N6</accession>
<name>A0ABR3Y7N6_9PEZI</name>
<organism evidence="2 3">
    <name type="scientific">Phialemonium thermophilum</name>
    <dbReference type="NCBI Taxonomy" id="223376"/>
    <lineage>
        <taxon>Eukaryota</taxon>
        <taxon>Fungi</taxon>
        <taxon>Dikarya</taxon>
        <taxon>Ascomycota</taxon>
        <taxon>Pezizomycotina</taxon>
        <taxon>Sordariomycetes</taxon>
        <taxon>Sordariomycetidae</taxon>
        <taxon>Cephalothecales</taxon>
        <taxon>Cephalothecaceae</taxon>
        <taxon>Phialemonium</taxon>
    </lineage>
</organism>
<proteinExistence type="predicted"/>
<evidence type="ECO:0000256" key="1">
    <source>
        <dbReference type="SAM" id="Phobius"/>
    </source>
</evidence>
<keyword evidence="1" id="KW-1133">Transmembrane helix</keyword>
<comment type="caution">
    <text evidence="2">The sequence shown here is derived from an EMBL/GenBank/DDBJ whole genome shotgun (WGS) entry which is preliminary data.</text>
</comment>